<evidence type="ECO:0000256" key="1">
    <source>
        <dbReference type="ARBA" id="ARBA00001946"/>
    </source>
</evidence>
<dbReference type="Proteomes" id="UP000761411">
    <property type="component" value="Unassembled WGS sequence"/>
</dbReference>
<evidence type="ECO:0000313" key="5">
    <source>
        <dbReference type="Proteomes" id="UP000761411"/>
    </source>
</evidence>
<dbReference type="CDD" id="cd04688">
    <property type="entry name" value="NUDIX_Hydrolase"/>
    <property type="match status" value="1"/>
</dbReference>
<gene>
    <name evidence="4" type="ORF">DYI25_18450</name>
</gene>
<dbReference type="EMBL" id="QTKX01000003">
    <property type="protein sequence ID" value="MBS8266408.1"/>
    <property type="molecule type" value="Genomic_DNA"/>
</dbReference>
<dbReference type="InterPro" id="IPR020084">
    <property type="entry name" value="NUDIX_hydrolase_CS"/>
</dbReference>
<feature type="domain" description="Nudix hydrolase" evidence="3">
    <location>
        <begin position="14"/>
        <end position="148"/>
    </location>
</feature>
<accession>A0A944GXV4</accession>
<evidence type="ECO:0000313" key="4">
    <source>
        <dbReference type="EMBL" id="MBS8266408.1"/>
    </source>
</evidence>
<sequence>MKLMIKFSIDKDRSFHLRSAAIIKINGRVLFQRSVNSENWFLPGGRVEYFESTEVTLKRELMEEFNLKVDHMKLCWVVEYFLEAGNKKIQELGMHYLVEIPEDHELVNNKDEFKGEEDGYIHKWIEINELDKYKIVPEFVVPQLQKLEDLNDIEHTVLTVVRNLGPF</sequence>
<comment type="caution">
    <text evidence="4">The sequence shown here is derived from an EMBL/GenBank/DDBJ whole genome shotgun (WGS) entry which is preliminary data.</text>
</comment>
<organism evidence="4 5">
    <name type="scientific">Mesobacillus boroniphilus</name>
    <dbReference type="NCBI Taxonomy" id="308892"/>
    <lineage>
        <taxon>Bacteria</taxon>
        <taxon>Bacillati</taxon>
        <taxon>Bacillota</taxon>
        <taxon>Bacilli</taxon>
        <taxon>Bacillales</taxon>
        <taxon>Bacillaceae</taxon>
        <taxon>Mesobacillus</taxon>
    </lineage>
</organism>
<evidence type="ECO:0000256" key="2">
    <source>
        <dbReference type="ARBA" id="ARBA00022801"/>
    </source>
</evidence>
<dbReference type="PANTHER" id="PTHR43046:SF14">
    <property type="entry name" value="MUTT_NUDIX FAMILY PROTEIN"/>
    <property type="match status" value="1"/>
</dbReference>
<dbReference type="GO" id="GO:0016787">
    <property type="term" value="F:hydrolase activity"/>
    <property type="evidence" value="ECO:0007669"/>
    <property type="project" value="UniProtKB-KW"/>
</dbReference>
<proteinExistence type="predicted"/>
<dbReference type="Gene3D" id="3.90.79.10">
    <property type="entry name" value="Nucleoside Triphosphate Pyrophosphohydrolase"/>
    <property type="match status" value="1"/>
</dbReference>
<reference evidence="4 5" key="1">
    <citation type="journal article" date="2021" name="Microorganisms">
        <title>Bacterial Dimethylsulfoniopropionate Biosynthesis in the East China Sea.</title>
        <authorList>
            <person name="Liu J."/>
            <person name="Zhang Y."/>
            <person name="Liu J."/>
            <person name="Zhong H."/>
            <person name="Williams B.T."/>
            <person name="Zheng Y."/>
            <person name="Curson A.R.J."/>
            <person name="Sun C."/>
            <person name="Sun H."/>
            <person name="Song D."/>
            <person name="Wagner Mackenzie B."/>
            <person name="Bermejo Martinez A."/>
            <person name="Todd J.D."/>
            <person name="Zhang X.H."/>
        </authorList>
    </citation>
    <scope>NUCLEOTIDE SEQUENCE [LARGE SCALE GENOMIC DNA]</scope>
    <source>
        <strain evidence="4 5">ESS08</strain>
    </source>
</reference>
<dbReference type="PANTHER" id="PTHR43046">
    <property type="entry name" value="GDP-MANNOSE MANNOSYL HYDROLASE"/>
    <property type="match status" value="1"/>
</dbReference>
<comment type="cofactor">
    <cofactor evidence="1">
        <name>Mg(2+)</name>
        <dbReference type="ChEBI" id="CHEBI:18420"/>
    </cofactor>
</comment>
<dbReference type="InterPro" id="IPR000086">
    <property type="entry name" value="NUDIX_hydrolase_dom"/>
</dbReference>
<dbReference type="Pfam" id="PF00293">
    <property type="entry name" value="NUDIX"/>
    <property type="match status" value="1"/>
</dbReference>
<evidence type="ECO:0000259" key="3">
    <source>
        <dbReference type="PROSITE" id="PS51462"/>
    </source>
</evidence>
<dbReference type="PROSITE" id="PS00893">
    <property type="entry name" value="NUDIX_BOX"/>
    <property type="match status" value="1"/>
</dbReference>
<dbReference type="SUPFAM" id="SSF55811">
    <property type="entry name" value="Nudix"/>
    <property type="match status" value="1"/>
</dbReference>
<keyword evidence="5" id="KW-1185">Reference proteome</keyword>
<dbReference type="PROSITE" id="PS51462">
    <property type="entry name" value="NUDIX"/>
    <property type="match status" value="1"/>
</dbReference>
<name>A0A944GXV4_9BACI</name>
<dbReference type="InterPro" id="IPR015797">
    <property type="entry name" value="NUDIX_hydrolase-like_dom_sf"/>
</dbReference>
<protein>
    <submittedName>
        <fullName evidence="4">NUDIX domain-containing protein</fullName>
    </submittedName>
</protein>
<keyword evidence="2" id="KW-0378">Hydrolase</keyword>
<dbReference type="AlphaFoldDB" id="A0A944GXV4"/>